<protein>
    <recommendedName>
        <fullName evidence="4">MADF domain-containing protein</fullName>
    </recommendedName>
</protein>
<dbReference type="EnsemblMetazoa" id="CLYHEMT004031.1">
    <property type="protein sequence ID" value="CLYHEMP004031.1"/>
    <property type="gene ID" value="CLYHEMG004031"/>
</dbReference>
<feature type="compositionally biased region" description="Polar residues" evidence="1">
    <location>
        <begin position="146"/>
        <end position="155"/>
    </location>
</feature>
<evidence type="ECO:0000313" key="3">
    <source>
        <dbReference type="Proteomes" id="UP000594262"/>
    </source>
</evidence>
<keyword evidence="3" id="KW-1185">Reference proteome</keyword>
<accession>A0A7M5UTQ6</accession>
<organism evidence="2 3">
    <name type="scientific">Clytia hemisphaerica</name>
    <dbReference type="NCBI Taxonomy" id="252671"/>
    <lineage>
        <taxon>Eukaryota</taxon>
        <taxon>Metazoa</taxon>
        <taxon>Cnidaria</taxon>
        <taxon>Hydrozoa</taxon>
        <taxon>Hydroidolina</taxon>
        <taxon>Leptothecata</taxon>
        <taxon>Obeliida</taxon>
        <taxon>Clytiidae</taxon>
        <taxon>Clytia</taxon>
    </lineage>
</organism>
<evidence type="ECO:0008006" key="4">
    <source>
        <dbReference type="Google" id="ProtNLM"/>
    </source>
</evidence>
<reference evidence="2" key="1">
    <citation type="submission" date="2021-01" db="UniProtKB">
        <authorList>
            <consortium name="EnsemblMetazoa"/>
        </authorList>
    </citation>
    <scope>IDENTIFICATION</scope>
</reference>
<evidence type="ECO:0000256" key="1">
    <source>
        <dbReference type="SAM" id="MobiDB-lite"/>
    </source>
</evidence>
<feature type="compositionally biased region" description="Basic and acidic residues" evidence="1">
    <location>
        <begin position="132"/>
        <end position="141"/>
    </location>
</feature>
<feature type="region of interest" description="Disordered" evidence="1">
    <location>
        <begin position="132"/>
        <end position="155"/>
    </location>
</feature>
<proteinExistence type="predicted"/>
<evidence type="ECO:0000313" key="2">
    <source>
        <dbReference type="EnsemblMetazoa" id="CLYHEMP004031.1"/>
    </source>
</evidence>
<name>A0A7M5UTQ6_9CNID</name>
<dbReference type="Proteomes" id="UP000594262">
    <property type="component" value="Unplaced"/>
</dbReference>
<dbReference type="AlphaFoldDB" id="A0A7M5UTQ6"/>
<sequence>MLERNRQYLITAEEVGEMGDASTAASSTERKIDKESIIDAVRPYPPLWQAEHPKFKEKAHKKIIWLKIQSVPSINECKMSYWIKLADKSQHSNSRDLLKQITKLTKTVMKVNDENRELKKYVKEMIKKIDQHLTTDRDRSPYHPAQPSQTTTQIDQENSPIIFGNRITRPQPCIRQTKTIFPVRWGFQSNPFRR</sequence>